<keyword evidence="3 5" id="KW-0418">Kinase</keyword>
<dbReference type="Proteomes" id="UP000038009">
    <property type="component" value="Unassembled WGS sequence"/>
</dbReference>
<organism evidence="5 6">
    <name type="scientific">Leptomonas seymouri</name>
    <dbReference type="NCBI Taxonomy" id="5684"/>
    <lineage>
        <taxon>Eukaryota</taxon>
        <taxon>Discoba</taxon>
        <taxon>Euglenozoa</taxon>
        <taxon>Kinetoplastea</taxon>
        <taxon>Metakinetoplastina</taxon>
        <taxon>Trypanosomatida</taxon>
        <taxon>Trypanosomatidae</taxon>
        <taxon>Leishmaniinae</taxon>
        <taxon>Leptomonas</taxon>
    </lineage>
</organism>
<gene>
    <name evidence="5" type="ORF">ABL78_2323</name>
</gene>
<evidence type="ECO:0000256" key="2">
    <source>
        <dbReference type="ARBA" id="ARBA00022679"/>
    </source>
</evidence>
<dbReference type="Gene3D" id="3.40.50.300">
    <property type="entry name" value="P-loop containing nucleotide triphosphate hydrolases"/>
    <property type="match status" value="2"/>
</dbReference>
<feature type="domain" description="Guanylate kinase-like" evidence="4">
    <location>
        <begin position="30"/>
        <end position="316"/>
    </location>
</feature>
<dbReference type="InterPro" id="IPR027417">
    <property type="entry name" value="P-loop_NTPase"/>
</dbReference>
<dbReference type="Pfam" id="PF00625">
    <property type="entry name" value="Guanylate_kin"/>
    <property type="match status" value="2"/>
</dbReference>
<dbReference type="OrthoDB" id="6334211at2759"/>
<comment type="similarity">
    <text evidence="1">Belongs to the guanylate kinase family.</text>
</comment>
<dbReference type="VEuPathDB" id="TriTrypDB:Lsey_0046_0260"/>
<dbReference type="GO" id="GO:0004385">
    <property type="term" value="F:GMP kinase activity"/>
    <property type="evidence" value="ECO:0007669"/>
    <property type="project" value="TreeGrafter"/>
</dbReference>
<dbReference type="SMART" id="SM00072">
    <property type="entry name" value="GuKc"/>
    <property type="match status" value="1"/>
</dbReference>
<reference evidence="5 6" key="1">
    <citation type="journal article" date="2015" name="PLoS Pathog.">
        <title>Leptomonas seymouri: Adaptations to the Dixenous Life Cycle Analyzed by Genome Sequencing, Transcriptome Profiling and Co-infection with Leishmania donovani.</title>
        <authorList>
            <person name="Kraeva N."/>
            <person name="Butenko A."/>
            <person name="Hlavacova J."/>
            <person name="Kostygov A."/>
            <person name="Myskova J."/>
            <person name="Grybchuk D."/>
            <person name="Lestinova T."/>
            <person name="Votypka J."/>
            <person name="Volf P."/>
            <person name="Opperdoes F."/>
            <person name="Flegontov P."/>
            <person name="Lukes J."/>
            <person name="Yurchenko V."/>
        </authorList>
    </citation>
    <scope>NUCLEOTIDE SEQUENCE [LARGE SCALE GENOMIC DNA]</scope>
    <source>
        <strain evidence="5 6">ATCC 30220</strain>
    </source>
</reference>
<name>A0A0N1I117_LEPSE</name>
<keyword evidence="6" id="KW-1185">Reference proteome</keyword>
<proteinExistence type="inferred from homology"/>
<evidence type="ECO:0000256" key="1">
    <source>
        <dbReference type="ARBA" id="ARBA00005790"/>
    </source>
</evidence>
<evidence type="ECO:0000256" key="3">
    <source>
        <dbReference type="ARBA" id="ARBA00022777"/>
    </source>
</evidence>
<comment type="caution">
    <text evidence="5">The sequence shown here is derived from an EMBL/GenBank/DDBJ whole genome shotgun (WGS) entry which is preliminary data.</text>
</comment>
<dbReference type="GO" id="GO:0005829">
    <property type="term" value="C:cytosol"/>
    <property type="evidence" value="ECO:0007669"/>
    <property type="project" value="TreeGrafter"/>
</dbReference>
<dbReference type="PANTHER" id="PTHR23117">
    <property type="entry name" value="GUANYLATE KINASE-RELATED"/>
    <property type="match status" value="1"/>
</dbReference>
<dbReference type="SUPFAM" id="SSF52540">
    <property type="entry name" value="P-loop containing nucleoside triphosphate hydrolases"/>
    <property type="match status" value="2"/>
</dbReference>
<dbReference type="OMA" id="RCMIIFI"/>
<dbReference type="AlphaFoldDB" id="A0A0N1I117"/>
<dbReference type="PROSITE" id="PS50052">
    <property type="entry name" value="GUANYLATE_KINASE_2"/>
    <property type="match status" value="1"/>
</dbReference>
<evidence type="ECO:0000259" key="4">
    <source>
        <dbReference type="PROSITE" id="PS50052"/>
    </source>
</evidence>
<dbReference type="InterPro" id="IPR008145">
    <property type="entry name" value="GK/Ca_channel_bsu"/>
</dbReference>
<protein>
    <submittedName>
        <fullName evidence="5">Guanylate kinase-like protein</fullName>
    </submittedName>
</protein>
<sequence>MSSSHNGSAAAAVSAAAASSSTTITSKRLVDVLLFVGPSGCGKSTIITQILREWPDLFGFSVSHTTRAPRRGEVDGKHYHFASFEEFQVLINSGAMIEYSRLSSFSSSSGGSKDKNVGSMYGTSKESLHKVLNDNKVVLMDTDLLGAINIRRYCAHVVVDSKPITVPRKEKQTATAAAAAVDSTSSVAAEGRYVEVLPATTAAAQPAVAWQVPRLDVPAVQLKCHDQLPAVPPVSSMPNTSRLLRCMVIFIAPPNMQVLEERLRERKSETDESFRMRMELNLRWMRWAEENKHFFDYYIVNDNLKLCYERVKRIVKDEVLAIKSSL</sequence>
<accession>A0A0N1I117</accession>
<keyword evidence="2" id="KW-0808">Transferase</keyword>
<dbReference type="InterPro" id="IPR008144">
    <property type="entry name" value="Guanylate_kin-like_dom"/>
</dbReference>
<dbReference type="EMBL" id="LJSK01000046">
    <property type="protein sequence ID" value="KPI88590.1"/>
    <property type="molecule type" value="Genomic_DNA"/>
</dbReference>
<dbReference type="PANTHER" id="PTHR23117:SF13">
    <property type="entry name" value="GUANYLATE KINASE"/>
    <property type="match status" value="1"/>
</dbReference>
<dbReference type="CDD" id="cd00071">
    <property type="entry name" value="GMPK"/>
    <property type="match status" value="1"/>
</dbReference>
<evidence type="ECO:0000313" key="6">
    <source>
        <dbReference type="Proteomes" id="UP000038009"/>
    </source>
</evidence>
<evidence type="ECO:0000313" key="5">
    <source>
        <dbReference type="EMBL" id="KPI88590.1"/>
    </source>
</evidence>